<dbReference type="AlphaFoldDB" id="A0A0D2HHD3"/>
<protein>
    <recommendedName>
        <fullName evidence="5">BZIP domain-containing protein</fullName>
    </recommendedName>
</protein>
<feature type="region of interest" description="Disordered" evidence="4">
    <location>
        <begin position="111"/>
        <end position="140"/>
    </location>
</feature>
<dbReference type="InterPro" id="IPR050936">
    <property type="entry name" value="AP-1-like"/>
</dbReference>
<gene>
    <name evidence="6" type="ORF">Z518_01109</name>
</gene>
<evidence type="ECO:0000256" key="2">
    <source>
        <dbReference type="ARBA" id="ARBA00023242"/>
    </source>
</evidence>
<dbReference type="GO" id="GO:0001228">
    <property type="term" value="F:DNA-binding transcription activator activity, RNA polymerase II-specific"/>
    <property type="evidence" value="ECO:0007669"/>
    <property type="project" value="TreeGrafter"/>
</dbReference>
<name>A0A0D2HHD3_9EURO</name>
<dbReference type="GeneID" id="25289180"/>
<organism evidence="6 7">
    <name type="scientific">Rhinocladiella mackenziei CBS 650.93</name>
    <dbReference type="NCBI Taxonomy" id="1442369"/>
    <lineage>
        <taxon>Eukaryota</taxon>
        <taxon>Fungi</taxon>
        <taxon>Dikarya</taxon>
        <taxon>Ascomycota</taxon>
        <taxon>Pezizomycotina</taxon>
        <taxon>Eurotiomycetes</taxon>
        <taxon>Chaetothyriomycetidae</taxon>
        <taxon>Chaetothyriales</taxon>
        <taxon>Herpotrichiellaceae</taxon>
        <taxon>Rhinocladiella</taxon>
    </lineage>
</organism>
<sequence length="538" mass="60432">MSSQLSHSFEPAVDSPGLRSRNSGGKKGSIAAEKRKLRNRLSQQAFRARQNWELNELKQRLKQFSDSESARNKRLAEENEVLRQRLWQCEKRLKSLQATLKSIVDSMTGDRESKFVGDENNSNASLSSSSANDNDRSFQNLDTDFECGEPVDMAMTVDYNIPRIQSGTIAEDMPFASSVDQNSGVVNGYNVIPPIETYPSERTLQMLSTNDMFEETDGQLALPDRGLSISFEPALTPFSRGAAAFPLCRNLQLMNLSKYSEHIEAYERCVMTGCFKGQFQPGFQQPHSNHLPRRLDIRQTRLARYGTMVQIHQWQRDSGQTDSMAAVPHPAIIDWCVFPFLRDNLIQYHSSDPSLDEICGHIGKAYVVQADLSELVANAEPLSVNFSVLDIVTGLEKNPTLLSLSRLSDAMQAESNNTIQQTARTKIHLPAPNLYALLHAREYTWELYRHLKIAEGGDRFRLDGNFFVKYPHLYEPEVDACYIAHGVPLRSCNKVTWPCLLPLDNAVVNSDFDCVTSRANLACRAQVEAVQGIAGFVN</sequence>
<dbReference type="GO" id="GO:0090575">
    <property type="term" value="C:RNA polymerase II transcription regulator complex"/>
    <property type="evidence" value="ECO:0007669"/>
    <property type="project" value="TreeGrafter"/>
</dbReference>
<dbReference type="PROSITE" id="PS00036">
    <property type="entry name" value="BZIP_BASIC"/>
    <property type="match status" value="1"/>
</dbReference>
<accession>A0A0D2HHD3</accession>
<dbReference type="OrthoDB" id="10261951at2759"/>
<evidence type="ECO:0000256" key="1">
    <source>
        <dbReference type="ARBA" id="ARBA00004123"/>
    </source>
</evidence>
<dbReference type="PANTHER" id="PTHR40621:SF6">
    <property type="entry name" value="AP-1-LIKE TRANSCRIPTION FACTOR YAP1-RELATED"/>
    <property type="match status" value="1"/>
</dbReference>
<dbReference type="InterPro" id="IPR046347">
    <property type="entry name" value="bZIP_sf"/>
</dbReference>
<dbReference type="EMBL" id="KN847475">
    <property type="protein sequence ID" value="KIX10028.1"/>
    <property type="molecule type" value="Genomic_DNA"/>
</dbReference>
<evidence type="ECO:0000259" key="5">
    <source>
        <dbReference type="PROSITE" id="PS00036"/>
    </source>
</evidence>
<dbReference type="CDD" id="cd14686">
    <property type="entry name" value="bZIP"/>
    <property type="match status" value="1"/>
</dbReference>
<evidence type="ECO:0000313" key="6">
    <source>
        <dbReference type="EMBL" id="KIX10028.1"/>
    </source>
</evidence>
<feature type="compositionally biased region" description="Low complexity" evidence="4">
    <location>
        <begin position="120"/>
        <end position="132"/>
    </location>
</feature>
<feature type="coiled-coil region" evidence="3">
    <location>
        <begin position="47"/>
        <end position="99"/>
    </location>
</feature>
<keyword evidence="7" id="KW-1185">Reference proteome</keyword>
<evidence type="ECO:0000313" key="7">
    <source>
        <dbReference type="Proteomes" id="UP000053617"/>
    </source>
</evidence>
<dbReference type="PANTHER" id="PTHR40621">
    <property type="entry name" value="TRANSCRIPTION FACTOR KAPC-RELATED"/>
    <property type="match status" value="1"/>
</dbReference>
<evidence type="ECO:0000256" key="4">
    <source>
        <dbReference type="SAM" id="MobiDB-lite"/>
    </source>
</evidence>
<feature type="region of interest" description="Disordered" evidence="4">
    <location>
        <begin position="1"/>
        <end position="35"/>
    </location>
</feature>
<feature type="domain" description="BZIP" evidence="5">
    <location>
        <begin position="34"/>
        <end position="49"/>
    </location>
</feature>
<dbReference type="GO" id="GO:0000976">
    <property type="term" value="F:transcription cis-regulatory region binding"/>
    <property type="evidence" value="ECO:0007669"/>
    <property type="project" value="InterPro"/>
</dbReference>
<evidence type="ECO:0000256" key="3">
    <source>
        <dbReference type="SAM" id="Coils"/>
    </source>
</evidence>
<keyword evidence="2" id="KW-0539">Nucleus</keyword>
<dbReference type="RefSeq" id="XP_013277164.1">
    <property type="nucleotide sequence ID" value="XM_013421710.1"/>
</dbReference>
<dbReference type="VEuPathDB" id="FungiDB:Z518_01109"/>
<reference evidence="6 7" key="1">
    <citation type="submission" date="2015-01" db="EMBL/GenBank/DDBJ databases">
        <title>The Genome Sequence of Rhinocladiella mackenzie CBS 650.93.</title>
        <authorList>
            <consortium name="The Broad Institute Genomics Platform"/>
            <person name="Cuomo C."/>
            <person name="de Hoog S."/>
            <person name="Gorbushina A."/>
            <person name="Stielow B."/>
            <person name="Teixiera M."/>
            <person name="Abouelleil A."/>
            <person name="Chapman S.B."/>
            <person name="Priest M."/>
            <person name="Young S.K."/>
            <person name="Wortman J."/>
            <person name="Nusbaum C."/>
            <person name="Birren B."/>
        </authorList>
    </citation>
    <scope>NUCLEOTIDE SEQUENCE [LARGE SCALE GENOMIC DNA]</scope>
    <source>
        <strain evidence="6 7">CBS 650.93</strain>
    </source>
</reference>
<dbReference type="HOGENOM" id="CLU_038488_0_0_1"/>
<dbReference type="SUPFAM" id="SSF57959">
    <property type="entry name" value="Leucine zipper domain"/>
    <property type="match status" value="1"/>
</dbReference>
<proteinExistence type="predicted"/>
<keyword evidence="3" id="KW-0175">Coiled coil</keyword>
<dbReference type="InterPro" id="IPR004827">
    <property type="entry name" value="bZIP"/>
</dbReference>
<dbReference type="Proteomes" id="UP000053617">
    <property type="component" value="Unassembled WGS sequence"/>
</dbReference>
<dbReference type="Gene3D" id="1.20.5.170">
    <property type="match status" value="1"/>
</dbReference>
<comment type="subcellular location">
    <subcellularLocation>
        <location evidence="1">Nucleus</location>
    </subcellularLocation>
</comment>